<sequence length="213" mass="22600">MAQAVLGAIAATAAGSAVGAGIEAGTQAALQHQRYQQDLNMQSLSFQHDKEMLGLQVDASNALLQRNLATRYNLLSAAGLSSADAARVIAGAPPTKVVDWNGVRISAPTSSAITLKSGSFMSVPVMNYKTNKNVTGIDNPNYAPSGSSMVSRTSQWVESQNSLRSLDPFHRSALQTTWVTPPGSTSVSTVSSTSTIPRYFNTERLPLFANLRK</sequence>
<reference evidence="1 2" key="1">
    <citation type="submission" date="2014-01" db="EMBL/GenBank/DDBJ databases">
        <authorList>
            <person name="Park Y."/>
            <person name="Wu F.-T."/>
            <person name="Miki M."/>
            <person name="Amano K."/>
            <person name="Ozawa K."/>
            <person name="Murakami K."/>
            <person name="Todaka R."/>
            <person name="Shimoike T."/>
            <person name="Oka T."/>
            <person name="Uchida K."/>
            <person name="Shinohara M."/>
            <person name="Katayama K."/>
        </authorList>
    </citation>
    <scope>NUCLEOTIDE SEQUENCE [LARGE SCALE GENOMIC DNA]</scope>
    <source>
        <strain evidence="1">Nagoya/KY531</strain>
    </source>
</reference>
<evidence type="ECO:0000313" key="2">
    <source>
        <dbReference type="Proteomes" id="UP000102972"/>
    </source>
</evidence>
<organism evidence="1 2">
    <name type="scientific">Norovirus GI/Hu/JP/2007/GI.P8_GI.8/Nagoya/KY531</name>
    <dbReference type="NCBI Taxonomy" id="1529910"/>
    <lineage>
        <taxon>Viruses</taxon>
        <taxon>Riboviria</taxon>
        <taxon>Orthornavirae</taxon>
        <taxon>Pisuviricota</taxon>
        <taxon>Pisoniviricetes</taxon>
        <taxon>Picornavirales</taxon>
        <taxon>Caliciviridae</taxon>
        <taxon>Norovirus</taxon>
        <taxon>Norovirus norwalkense</taxon>
        <taxon>Norwalk virus</taxon>
    </lineage>
</organism>
<dbReference type="Proteomes" id="UP000102972">
    <property type="component" value="Segment"/>
</dbReference>
<dbReference type="Pfam" id="PF03035">
    <property type="entry name" value="RNA_capsid"/>
    <property type="match status" value="1"/>
</dbReference>
<name>A0A076JFN5_NORV</name>
<dbReference type="InterPro" id="IPR004278">
    <property type="entry name" value="VP2"/>
</dbReference>
<dbReference type="EMBL" id="KJ196298">
    <property type="protein sequence ID" value="AII73784.1"/>
    <property type="molecule type" value="Genomic_RNA"/>
</dbReference>
<protein>
    <submittedName>
        <fullName evidence="1">VP2</fullName>
    </submittedName>
</protein>
<evidence type="ECO:0000313" key="1">
    <source>
        <dbReference type="EMBL" id="AII73784.1"/>
    </source>
</evidence>
<proteinExistence type="predicted"/>
<accession>A0A076JFN5</accession>
<gene>
    <name evidence="1" type="primary">VP2</name>
</gene>